<dbReference type="EMBL" id="HBIP01010317">
    <property type="protein sequence ID" value="CAE0490681.1"/>
    <property type="molecule type" value="Transcribed_RNA"/>
</dbReference>
<accession>A0A6S8JSD2</accession>
<evidence type="ECO:0000313" key="1">
    <source>
        <dbReference type="EMBL" id="CAE0490681.1"/>
    </source>
</evidence>
<reference evidence="2" key="1">
    <citation type="submission" date="2021-01" db="EMBL/GenBank/DDBJ databases">
        <authorList>
            <person name="Corre E."/>
            <person name="Pelletier E."/>
            <person name="Niang G."/>
            <person name="Scheremetjew M."/>
            <person name="Finn R."/>
            <person name="Kale V."/>
            <person name="Holt S."/>
            <person name="Cochrane G."/>
            <person name="Meng A."/>
            <person name="Brown T."/>
            <person name="Cohen L."/>
        </authorList>
    </citation>
    <scope>NUCLEOTIDE SEQUENCE</scope>
    <source>
        <strain evidence="2">CCMP1320</strain>
    </source>
</reference>
<name>A0A6S8JSD2_DUNTE</name>
<organism evidence="2">
    <name type="scientific">Dunaliella tertiolecta</name>
    <name type="common">Green alga</name>
    <dbReference type="NCBI Taxonomy" id="3047"/>
    <lineage>
        <taxon>Eukaryota</taxon>
        <taxon>Viridiplantae</taxon>
        <taxon>Chlorophyta</taxon>
        <taxon>core chlorophytes</taxon>
        <taxon>Chlorophyceae</taxon>
        <taxon>CS clade</taxon>
        <taxon>Chlamydomonadales</taxon>
        <taxon>Dunaliellaceae</taxon>
        <taxon>Dunaliella</taxon>
    </lineage>
</organism>
<gene>
    <name evidence="1" type="ORF">DTER00134_LOCUS5754</name>
    <name evidence="2" type="ORF">DTER00134_LOCUS5755</name>
</gene>
<dbReference type="EMBL" id="HBIP01010318">
    <property type="protein sequence ID" value="CAE0490682.1"/>
    <property type="molecule type" value="Transcribed_RNA"/>
</dbReference>
<proteinExistence type="predicted"/>
<dbReference type="AlphaFoldDB" id="A0A6S8JSD2"/>
<protein>
    <submittedName>
        <fullName evidence="2">Uncharacterized protein</fullName>
    </submittedName>
</protein>
<evidence type="ECO:0000313" key="2">
    <source>
        <dbReference type="EMBL" id="CAE0490682.1"/>
    </source>
</evidence>
<sequence length="102" mass="11153">MTVHRSCCLVLNWVKHMKSTHLVPVSSNHNKVLKFFGQLLAMACARQICIDSTHLNLVSSTCNEVLKVLGLLHAMACTGQLIRNKVLQVLGLLLAMACAGQN</sequence>